<keyword evidence="2" id="KW-1185">Reference proteome</keyword>
<dbReference type="SUPFAM" id="SSF53850">
    <property type="entry name" value="Periplasmic binding protein-like II"/>
    <property type="match status" value="1"/>
</dbReference>
<organism evidence="1 2">
    <name type="scientific">Paenibacillus sepulcri</name>
    <dbReference type="NCBI Taxonomy" id="359917"/>
    <lineage>
        <taxon>Bacteria</taxon>
        <taxon>Bacillati</taxon>
        <taxon>Bacillota</taxon>
        <taxon>Bacilli</taxon>
        <taxon>Bacillales</taxon>
        <taxon>Paenibacillaceae</taxon>
        <taxon>Paenibacillus</taxon>
    </lineage>
</organism>
<dbReference type="EMBL" id="JAHZIK010001645">
    <property type="protein sequence ID" value="MBW7459439.1"/>
    <property type="molecule type" value="Genomic_DNA"/>
</dbReference>
<sequence>MSILLKGMTWNHTRGYLPMVATSQRYSELHPEVQIQWEKRSLQQFADMPLQQLVDAYDLLVIDHPWAGYAAEQGVLLPLNLTLSAAYMQDQAEGTVGASHASYQFHDRQTALAIDAATPVASWRPDLLAASDIGVPETWEDVLALAGTGKVAFPAIAIDSLMNFYMFCLALGETPFLNKEYIVSRETGILALDKLRELAALCSGEIFGRNPIATYEAMAADGTELAYCP</sequence>
<name>A0ABS7CEU1_9BACL</name>
<evidence type="ECO:0000313" key="1">
    <source>
        <dbReference type="EMBL" id="MBW7459439.1"/>
    </source>
</evidence>
<dbReference type="Proteomes" id="UP001519887">
    <property type="component" value="Unassembled WGS sequence"/>
</dbReference>
<dbReference type="InterPro" id="IPR006059">
    <property type="entry name" value="SBP"/>
</dbReference>
<protein>
    <submittedName>
        <fullName evidence="1">Extracellular solute-binding protein</fullName>
    </submittedName>
</protein>
<feature type="non-terminal residue" evidence="1">
    <location>
        <position position="229"/>
    </location>
</feature>
<comment type="caution">
    <text evidence="1">The sequence shown here is derived from an EMBL/GenBank/DDBJ whole genome shotgun (WGS) entry which is preliminary data.</text>
</comment>
<dbReference type="Gene3D" id="3.40.190.10">
    <property type="entry name" value="Periplasmic binding protein-like II"/>
    <property type="match status" value="1"/>
</dbReference>
<dbReference type="Pfam" id="PF01547">
    <property type="entry name" value="SBP_bac_1"/>
    <property type="match status" value="1"/>
</dbReference>
<reference evidence="1 2" key="1">
    <citation type="submission" date="2021-07" db="EMBL/GenBank/DDBJ databases">
        <title>Paenibacillus radiodurans sp. nov., isolated from the southeastern edge of Tengger Desert.</title>
        <authorList>
            <person name="Zhang G."/>
        </authorList>
    </citation>
    <scope>NUCLEOTIDE SEQUENCE [LARGE SCALE GENOMIC DNA]</scope>
    <source>
        <strain evidence="1 2">CCM 7311</strain>
    </source>
</reference>
<proteinExistence type="predicted"/>
<gene>
    <name evidence="1" type="ORF">K0U00_35825</name>
</gene>
<evidence type="ECO:0000313" key="2">
    <source>
        <dbReference type="Proteomes" id="UP001519887"/>
    </source>
</evidence>
<accession>A0ABS7CEU1</accession>